<reference evidence="2" key="1">
    <citation type="journal article" date="2019" name="Int. J. Syst. Evol. Microbiol.">
        <title>The Global Catalogue of Microorganisms (GCM) 10K type strain sequencing project: providing services to taxonomists for standard genome sequencing and annotation.</title>
        <authorList>
            <consortium name="The Broad Institute Genomics Platform"/>
            <consortium name="The Broad Institute Genome Sequencing Center for Infectious Disease"/>
            <person name="Wu L."/>
            <person name="Ma J."/>
        </authorList>
    </citation>
    <scope>NUCLEOTIDE SEQUENCE [LARGE SCALE GENOMIC DNA]</scope>
    <source>
        <strain evidence="2">JCM 14969</strain>
    </source>
</reference>
<proteinExistence type="predicted"/>
<organism evidence="1 2">
    <name type="scientific">Kribbella sancticallisti</name>
    <dbReference type="NCBI Taxonomy" id="460087"/>
    <lineage>
        <taxon>Bacteria</taxon>
        <taxon>Bacillati</taxon>
        <taxon>Actinomycetota</taxon>
        <taxon>Actinomycetes</taxon>
        <taxon>Propionibacteriales</taxon>
        <taxon>Kribbellaceae</taxon>
        <taxon>Kribbella</taxon>
    </lineage>
</organism>
<keyword evidence="2" id="KW-1185">Reference proteome</keyword>
<evidence type="ECO:0000313" key="1">
    <source>
        <dbReference type="EMBL" id="GAA1589266.1"/>
    </source>
</evidence>
<dbReference type="Proteomes" id="UP001500393">
    <property type="component" value="Unassembled WGS sequence"/>
</dbReference>
<protein>
    <submittedName>
        <fullName evidence="1">Uncharacterized protein</fullName>
    </submittedName>
</protein>
<name>A0ABP4PU04_9ACTN</name>
<comment type="caution">
    <text evidence="1">The sequence shown here is derived from an EMBL/GenBank/DDBJ whole genome shotgun (WGS) entry which is preliminary data.</text>
</comment>
<accession>A0ABP4PU04</accession>
<sequence>MLVPATPCSKIRSAAVLTIRSLVACPFFVSRAVGLMRSEYSKNWDEQPRTDLRGLPGRHELWFSGYIREFPRDGLTKLGGEAA</sequence>
<dbReference type="EMBL" id="BAAAOS010000033">
    <property type="protein sequence ID" value="GAA1589266.1"/>
    <property type="molecule type" value="Genomic_DNA"/>
</dbReference>
<evidence type="ECO:0000313" key="2">
    <source>
        <dbReference type="Proteomes" id="UP001500393"/>
    </source>
</evidence>
<gene>
    <name evidence="1" type="ORF">GCM10009789_48640</name>
</gene>